<accession>U7UAT0</accession>
<gene>
    <name evidence="3" type="ORF">HMPREF1250_1553</name>
</gene>
<proteinExistence type="inferred from homology"/>
<reference evidence="3 4" key="1">
    <citation type="submission" date="2013-09" db="EMBL/GenBank/DDBJ databases">
        <authorList>
            <person name="Durkin A.S."/>
            <person name="Haft D.R."/>
            <person name="McCorrison J."/>
            <person name="Torralba M."/>
            <person name="Gillis M."/>
            <person name="Haft D.H."/>
            <person name="Methe B."/>
            <person name="Sutton G."/>
            <person name="Nelson K.E."/>
        </authorList>
    </citation>
    <scope>NUCLEOTIDE SEQUENCE [LARGE SCALE GENOMIC DNA]</scope>
    <source>
        <strain evidence="3 4">BV3C16-1</strain>
    </source>
</reference>
<dbReference type="PANTHER" id="PTHR30501:SF2">
    <property type="entry name" value="UPF0597 PROTEIN YHAM"/>
    <property type="match status" value="1"/>
</dbReference>
<organism evidence="3 4">
    <name type="scientific">Megasphaera vaginalis</name>
    <name type="common">ex Srinivasan et al. 2021</name>
    <dbReference type="NCBI Taxonomy" id="1111454"/>
    <lineage>
        <taxon>Bacteria</taxon>
        <taxon>Bacillati</taxon>
        <taxon>Bacillota</taxon>
        <taxon>Negativicutes</taxon>
        <taxon>Veillonellales</taxon>
        <taxon>Veillonellaceae</taxon>
        <taxon>Megasphaera</taxon>
    </lineage>
</organism>
<dbReference type="Proteomes" id="UP000017090">
    <property type="component" value="Unassembled WGS sequence"/>
</dbReference>
<keyword evidence="4" id="KW-1185">Reference proteome</keyword>
<sequence length="430" mass="45315">MDTKIKNLLEILNKEVSPALGCTGPTSVSLAAAKAYDVIGGEIEKIHVLMDRDTYKNSISVGIPGTSHKGLDVAASLGAIAGNAKKGLEVLAGVTPSKEKDALDKIKEGKVIVDVAWNRTGMNLFIDATVYTNKGYGRAIIYGTHTNIVYLESNNKIIKGSIDAAEDSSYKLDAPISNYEINDFINFAKLIDINELGIVKKAIELNFALANAGLANKAGSGFGVGWGTFDQNNVVYKARTYVAAAGDARMCGENLPAMSCASSGNVGITSSVPVKVFGDFYEYSNDKIIRAVALSFLVTIFAKCHIGRLSPVCACSIAASLGVAAGCGFLCDLENIQIEHAISNIIGAIGGTLCDGAKNGCAIKLSTSIGVAIENVMLVKSGAYINNDEGLVGENANESLALLGKIAREGMVSADIKMCEEIIKRNKLRR</sequence>
<dbReference type="Pfam" id="PF03313">
    <property type="entry name" value="SDH_alpha"/>
    <property type="match status" value="1"/>
</dbReference>
<dbReference type="PATRIC" id="fig|1111454.3.peg.2189"/>
<dbReference type="PIRSF" id="PIRSF006054">
    <property type="entry name" value="UCP006054"/>
    <property type="match status" value="1"/>
</dbReference>
<dbReference type="InterPro" id="IPR005130">
    <property type="entry name" value="Ser_deHydtase-like_asu"/>
</dbReference>
<dbReference type="eggNOG" id="COG3681">
    <property type="taxonomic scope" value="Bacteria"/>
</dbReference>
<comment type="caution">
    <text evidence="3">The sequence shown here is derived from an EMBL/GenBank/DDBJ whole genome shotgun (WGS) entry which is preliminary data.</text>
</comment>
<dbReference type="InterPro" id="IPR021144">
    <property type="entry name" value="UPF0597"/>
</dbReference>
<evidence type="ECO:0000313" key="4">
    <source>
        <dbReference type="Proteomes" id="UP000017090"/>
    </source>
</evidence>
<evidence type="ECO:0000256" key="1">
    <source>
        <dbReference type="HAMAP-Rule" id="MF_01845"/>
    </source>
</evidence>
<dbReference type="STRING" id="1111454.HMPREF1250_1553"/>
<dbReference type="PANTHER" id="PTHR30501">
    <property type="entry name" value="UPF0597 PROTEIN YHAM"/>
    <property type="match status" value="1"/>
</dbReference>
<comment type="similarity">
    <text evidence="1">Belongs to the UPF0597 family.</text>
</comment>
<dbReference type="GO" id="GO:0019450">
    <property type="term" value="P:L-cysteine catabolic process to pyruvate"/>
    <property type="evidence" value="ECO:0007669"/>
    <property type="project" value="TreeGrafter"/>
</dbReference>
<dbReference type="EMBL" id="AWXA01000062">
    <property type="protein sequence ID" value="ERT56450.1"/>
    <property type="molecule type" value="Genomic_DNA"/>
</dbReference>
<feature type="domain" description="Serine dehydratase-like alpha subunit" evidence="2">
    <location>
        <begin position="86"/>
        <end position="416"/>
    </location>
</feature>
<name>U7UAT0_9FIRM</name>
<dbReference type="HAMAP" id="MF_01845">
    <property type="entry name" value="UPF0597"/>
    <property type="match status" value="1"/>
</dbReference>
<dbReference type="AlphaFoldDB" id="U7UAT0"/>
<dbReference type="GO" id="GO:0080146">
    <property type="term" value="F:L-cysteine desulfhydrase activity"/>
    <property type="evidence" value="ECO:0007669"/>
    <property type="project" value="TreeGrafter"/>
</dbReference>
<protein>
    <recommendedName>
        <fullName evidence="1">UPF0597 protein HMPREF1250_1553</fullName>
    </recommendedName>
</protein>
<evidence type="ECO:0000259" key="2">
    <source>
        <dbReference type="Pfam" id="PF03313"/>
    </source>
</evidence>
<evidence type="ECO:0000313" key="3">
    <source>
        <dbReference type="EMBL" id="ERT56450.1"/>
    </source>
</evidence>
<dbReference type="RefSeq" id="WP_023054613.1">
    <property type="nucleotide sequence ID" value="NZ_AWXA01000062.1"/>
</dbReference>